<dbReference type="Gene3D" id="3.40.50.720">
    <property type="entry name" value="NAD(P)-binding Rossmann-like Domain"/>
    <property type="match status" value="1"/>
</dbReference>
<gene>
    <name evidence="2" type="ORF">GURASL_27930</name>
</gene>
<dbReference type="Pfam" id="PF08240">
    <property type="entry name" value="ADH_N"/>
    <property type="match status" value="1"/>
</dbReference>
<dbReference type="InterPro" id="IPR036291">
    <property type="entry name" value="NAD(P)-bd_dom_sf"/>
</dbReference>
<dbReference type="InterPro" id="IPR011032">
    <property type="entry name" value="GroES-like_sf"/>
</dbReference>
<dbReference type="SUPFAM" id="SSF50129">
    <property type="entry name" value="GroES-like"/>
    <property type="match status" value="1"/>
</dbReference>
<sequence>MKAMRLRGSGGLERLTLVEMDEPGAPRAGEILVRLHAGSLNYHDYLVALGTIPTADGLVPLADGAGIVEMVGEGVSEFAVGDRVVSCFFPDWQNGEAVSSVIATVPGDSLDGYARERVVRPAHWFTHAPRNFSHCEAATLTTAGLTAWRTLVNDGHLKAGETVLTLGTGGVSIFALQFAKMMGAVTIVTSSSDEKLARARALGADHTINYKQYPNWSEQVLALTDGRGVDHVIEVGGPDTLPQSINSCRIGGHIAFIGVLTGFAGPIPTVALLTRQVRLQGVQVGNRQQQLEMIRALDANDMKPVIDKTFPLPELIEAFRYEGRGAHFGKICVEM</sequence>
<dbReference type="CDD" id="cd08276">
    <property type="entry name" value="MDR7"/>
    <property type="match status" value="1"/>
</dbReference>
<reference evidence="2 3" key="1">
    <citation type="submission" date="2022-12" db="EMBL/GenBank/DDBJ databases">
        <title>Polyphasic characterization of Geotalea uranireducens NIT-SL11 newly isolated from a complex of sewage sludge and microbially reduced graphene oxide.</title>
        <authorList>
            <person name="Xie L."/>
            <person name="Yoshida N."/>
            <person name="Meng L."/>
        </authorList>
    </citation>
    <scope>NUCLEOTIDE SEQUENCE [LARGE SCALE GENOMIC DNA]</scope>
    <source>
        <strain evidence="2 3">NIT-SL11</strain>
    </source>
</reference>
<organism evidence="2 3">
    <name type="scientific">Geotalea uraniireducens</name>
    <dbReference type="NCBI Taxonomy" id="351604"/>
    <lineage>
        <taxon>Bacteria</taxon>
        <taxon>Pseudomonadati</taxon>
        <taxon>Thermodesulfobacteriota</taxon>
        <taxon>Desulfuromonadia</taxon>
        <taxon>Geobacterales</taxon>
        <taxon>Geobacteraceae</taxon>
        <taxon>Geotalea</taxon>
    </lineage>
</organism>
<dbReference type="InterPro" id="IPR013149">
    <property type="entry name" value="ADH-like_C"/>
</dbReference>
<evidence type="ECO:0000313" key="3">
    <source>
        <dbReference type="Proteomes" id="UP001317705"/>
    </source>
</evidence>
<keyword evidence="3" id="KW-1185">Reference proteome</keyword>
<dbReference type="EMBL" id="AP027151">
    <property type="protein sequence ID" value="BDV43870.1"/>
    <property type="molecule type" value="Genomic_DNA"/>
</dbReference>
<dbReference type="Proteomes" id="UP001317705">
    <property type="component" value="Chromosome"/>
</dbReference>
<dbReference type="InterPro" id="IPR052711">
    <property type="entry name" value="Zinc_ADH-like"/>
</dbReference>
<name>A0ABN6VU62_9BACT</name>
<proteinExistence type="predicted"/>
<evidence type="ECO:0000259" key="1">
    <source>
        <dbReference type="SMART" id="SM00829"/>
    </source>
</evidence>
<feature type="domain" description="Enoyl reductase (ER)" evidence="1">
    <location>
        <begin position="10"/>
        <end position="333"/>
    </location>
</feature>
<dbReference type="Pfam" id="PF00107">
    <property type="entry name" value="ADH_zinc_N"/>
    <property type="match status" value="1"/>
</dbReference>
<dbReference type="PANTHER" id="PTHR45033:SF2">
    <property type="entry name" value="ZINC-TYPE ALCOHOL DEHYDROGENASE-LIKE PROTEIN C1773.06C"/>
    <property type="match status" value="1"/>
</dbReference>
<dbReference type="PANTHER" id="PTHR45033">
    <property type="match status" value="1"/>
</dbReference>
<dbReference type="SMART" id="SM00829">
    <property type="entry name" value="PKS_ER"/>
    <property type="match status" value="1"/>
</dbReference>
<accession>A0ABN6VU62</accession>
<dbReference type="InterPro" id="IPR020843">
    <property type="entry name" value="ER"/>
</dbReference>
<evidence type="ECO:0000313" key="2">
    <source>
        <dbReference type="EMBL" id="BDV43870.1"/>
    </source>
</evidence>
<dbReference type="InterPro" id="IPR013154">
    <property type="entry name" value="ADH-like_N"/>
</dbReference>
<dbReference type="Gene3D" id="3.90.180.10">
    <property type="entry name" value="Medium-chain alcohol dehydrogenases, catalytic domain"/>
    <property type="match status" value="1"/>
</dbReference>
<protein>
    <submittedName>
        <fullName evidence="2">Alcohol dehydrogenase</fullName>
    </submittedName>
</protein>
<dbReference type="RefSeq" id="WP_281999991.1">
    <property type="nucleotide sequence ID" value="NZ_AP027151.1"/>
</dbReference>
<dbReference type="SUPFAM" id="SSF51735">
    <property type="entry name" value="NAD(P)-binding Rossmann-fold domains"/>
    <property type="match status" value="1"/>
</dbReference>